<evidence type="ECO:0000256" key="1">
    <source>
        <dbReference type="SAM" id="Phobius"/>
    </source>
</evidence>
<proteinExistence type="predicted"/>
<dbReference type="SUPFAM" id="SSF50952">
    <property type="entry name" value="Soluble quinoprotein glucose dehydrogenase"/>
    <property type="match status" value="1"/>
</dbReference>
<dbReference type="PATRIC" id="fig|1719120.3.peg.2493"/>
<dbReference type="AlphaFoldDB" id="A0A0P8A4V3"/>
<organism evidence="3 4">
    <name type="scientific">Candidatus Methanoperedens nitratireducens</name>
    <dbReference type="NCBI Taxonomy" id="1392998"/>
    <lineage>
        <taxon>Archaea</taxon>
        <taxon>Methanobacteriati</taxon>
        <taxon>Methanobacteriota</taxon>
        <taxon>Stenosarchaea group</taxon>
        <taxon>Methanomicrobia</taxon>
        <taxon>Methanosarcinales</taxon>
        <taxon>ANME-2 cluster</taxon>
        <taxon>Candidatus Methanoperedentaceae</taxon>
        <taxon>Candidatus Methanoperedens</taxon>
    </lineage>
</organism>
<dbReference type="InterPro" id="IPR011041">
    <property type="entry name" value="Quinoprot_gluc/sorb_DH_b-prop"/>
</dbReference>
<dbReference type="InterPro" id="IPR012938">
    <property type="entry name" value="Glc/Sorbosone_DH"/>
</dbReference>
<name>A0A0P8A4V3_9EURY</name>
<evidence type="ECO:0000313" key="3">
    <source>
        <dbReference type="EMBL" id="KPQ43168.1"/>
    </source>
</evidence>
<sequence length="392" mass="42887">MIVLKCSGGFIIKLSNKKLLLAAVIVFAALLVSLAWWGLLANRQGGIPQIETPIIPAQENESKDIPEEPFAASVAKRLDTPWALGFLPDCGIIFTERAGRIRLIDAKGLLPDSLLTIDEVAHTGEGGLLGIAVHPDFTRNPFVYVYYTYRNNTDLANKVVRFKMQGNNLLDEKLIIDGIPGASIHDGGRIKFGPDGFLYITTGDAAISNSAQDKNSLAGKILRLNDDGTIPANNPFPGSPVYSSGHRNPQGLAWDDIGRLWATEHGSQAYDELNLIEPGKNYGWPDIRGDETAQGLTGPVLHSGTDTWAPTGIAYFEGSLFFAGLRGQSLFEVIVDEKPAFRRHLDRNFGRLRDVVAGPDNYLYILTSNRDGRGVPAEDDDRIIRINPNKLK</sequence>
<evidence type="ECO:0000313" key="4">
    <source>
        <dbReference type="Proteomes" id="UP000050360"/>
    </source>
</evidence>
<dbReference type="InterPro" id="IPR011042">
    <property type="entry name" value="6-blade_b-propeller_TolB-like"/>
</dbReference>
<protein>
    <submittedName>
        <fullName evidence="3">L-sorbosone dehydrogenase</fullName>
    </submittedName>
</protein>
<feature type="domain" description="Glucose/Sorbosone dehydrogenase" evidence="2">
    <location>
        <begin position="78"/>
        <end position="373"/>
    </location>
</feature>
<dbReference type="PANTHER" id="PTHR19328">
    <property type="entry name" value="HEDGEHOG-INTERACTING PROTEIN"/>
    <property type="match status" value="1"/>
</dbReference>
<accession>A0A0P8A4V3</accession>
<dbReference type="Pfam" id="PF07995">
    <property type="entry name" value="GSDH"/>
    <property type="match status" value="1"/>
</dbReference>
<keyword evidence="1" id="KW-0472">Membrane</keyword>
<evidence type="ECO:0000259" key="2">
    <source>
        <dbReference type="Pfam" id="PF07995"/>
    </source>
</evidence>
<dbReference type="EMBL" id="LKCM01000173">
    <property type="protein sequence ID" value="KPQ43168.1"/>
    <property type="molecule type" value="Genomic_DNA"/>
</dbReference>
<dbReference type="Gene3D" id="2.120.10.30">
    <property type="entry name" value="TolB, C-terminal domain"/>
    <property type="match status" value="1"/>
</dbReference>
<comment type="caution">
    <text evidence="3">The sequence shown here is derived from an EMBL/GenBank/DDBJ whole genome shotgun (WGS) entry which is preliminary data.</text>
</comment>
<feature type="transmembrane region" description="Helical" evidence="1">
    <location>
        <begin position="20"/>
        <end position="39"/>
    </location>
</feature>
<dbReference type="Proteomes" id="UP000050360">
    <property type="component" value="Unassembled WGS sequence"/>
</dbReference>
<reference evidence="3 4" key="1">
    <citation type="submission" date="2015-09" db="EMBL/GenBank/DDBJ databases">
        <title>A metagenomics-based metabolic model of nitrate-dependent anaerobic oxidation of methane by Methanoperedens-like archaea.</title>
        <authorList>
            <person name="Arshad A."/>
            <person name="Speth D.R."/>
            <person name="De Graaf R.M."/>
            <person name="Op Den Camp H.J."/>
            <person name="Jetten M.S."/>
            <person name="Welte C.U."/>
        </authorList>
    </citation>
    <scope>NUCLEOTIDE SEQUENCE [LARGE SCALE GENOMIC DNA]</scope>
</reference>
<keyword evidence="1" id="KW-0812">Transmembrane</keyword>
<dbReference type="PANTHER" id="PTHR19328:SF13">
    <property type="entry name" value="HIPL1 PROTEIN"/>
    <property type="match status" value="1"/>
</dbReference>
<keyword evidence="1" id="KW-1133">Transmembrane helix</keyword>
<gene>
    <name evidence="3" type="ORF">MPEBLZ_02282</name>
</gene>